<dbReference type="InterPro" id="IPR027417">
    <property type="entry name" value="P-loop_NTPase"/>
</dbReference>
<dbReference type="EMBL" id="CM001436">
    <property type="protein sequence ID" value="EHQ36068.1"/>
    <property type="molecule type" value="Genomic_DNA"/>
</dbReference>
<evidence type="ECO:0000256" key="2">
    <source>
        <dbReference type="ARBA" id="ARBA00022840"/>
    </source>
</evidence>
<dbReference type="SMART" id="SM00490">
    <property type="entry name" value="HELICc"/>
    <property type="match status" value="1"/>
</dbReference>
<reference evidence="5 6" key="1">
    <citation type="submission" date="2011-10" db="EMBL/GenBank/DDBJ databases">
        <title>The Improved High-Quality Draft genome of Methanoplanus limicola DSM 2279.</title>
        <authorList>
            <consortium name="US DOE Joint Genome Institute (JGI-PGF)"/>
            <person name="Lucas S."/>
            <person name="Copeland A."/>
            <person name="Lapidus A."/>
            <person name="Glavina del Rio T."/>
            <person name="Dalin E."/>
            <person name="Tice H."/>
            <person name="Bruce D."/>
            <person name="Goodwin L."/>
            <person name="Pitluck S."/>
            <person name="Peters L."/>
            <person name="Mikhailova N."/>
            <person name="Lu M."/>
            <person name="Kyrpides N."/>
            <person name="Mavromatis K."/>
            <person name="Ivanova N."/>
            <person name="Markowitz V."/>
            <person name="Cheng J.-F."/>
            <person name="Hugenholtz P."/>
            <person name="Woyke T."/>
            <person name="Wu D."/>
            <person name="Wirth R."/>
            <person name="Brambilla E.-M."/>
            <person name="Klenk H.-P."/>
            <person name="Eisen J.A."/>
        </authorList>
    </citation>
    <scope>NUCLEOTIDE SEQUENCE [LARGE SCALE GENOMIC DNA]</scope>
    <source>
        <strain evidence="5 6">DSM 2279</strain>
    </source>
</reference>
<dbReference type="PROSITE" id="PS51192">
    <property type="entry name" value="HELICASE_ATP_BIND_1"/>
    <property type="match status" value="1"/>
</dbReference>
<feature type="domain" description="Helicase ATP-binding" evidence="3">
    <location>
        <begin position="37"/>
        <end position="207"/>
    </location>
</feature>
<dbReference type="InterPro" id="IPR011545">
    <property type="entry name" value="DEAD/DEAH_box_helicase_dom"/>
</dbReference>
<evidence type="ECO:0000259" key="3">
    <source>
        <dbReference type="PROSITE" id="PS51192"/>
    </source>
</evidence>
<accession>H1YZF9</accession>
<dbReference type="GO" id="GO:0003677">
    <property type="term" value="F:DNA binding"/>
    <property type="evidence" value="ECO:0007669"/>
    <property type="project" value="TreeGrafter"/>
</dbReference>
<keyword evidence="1" id="KW-0547">Nucleotide-binding</keyword>
<dbReference type="PATRIC" id="fig|937775.9.peg.2217"/>
<dbReference type="RefSeq" id="WP_004078249.1">
    <property type="nucleotide sequence ID" value="NZ_CM001436.1"/>
</dbReference>
<dbReference type="Gene3D" id="3.40.50.300">
    <property type="entry name" value="P-loop containing nucleotide triphosphate hydrolases"/>
    <property type="match status" value="2"/>
</dbReference>
<dbReference type="GO" id="GO:0016887">
    <property type="term" value="F:ATP hydrolysis activity"/>
    <property type="evidence" value="ECO:0007669"/>
    <property type="project" value="TreeGrafter"/>
</dbReference>
<dbReference type="AlphaFoldDB" id="H1YZF9"/>
<dbReference type="InterPro" id="IPR014001">
    <property type="entry name" value="Helicase_ATP-bd"/>
</dbReference>
<dbReference type="SMART" id="SM00487">
    <property type="entry name" value="DEXDc"/>
    <property type="match status" value="1"/>
</dbReference>
<keyword evidence="6" id="KW-1185">Reference proteome</keyword>
<dbReference type="OrthoDB" id="33870at2157"/>
<organism evidence="5 6">
    <name type="scientific">Methanoplanus limicola DSM 2279</name>
    <dbReference type="NCBI Taxonomy" id="937775"/>
    <lineage>
        <taxon>Archaea</taxon>
        <taxon>Methanobacteriati</taxon>
        <taxon>Methanobacteriota</taxon>
        <taxon>Stenosarchaea group</taxon>
        <taxon>Methanomicrobia</taxon>
        <taxon>Methanomicrobiales</taxon>
        <taxon>Methanomicrobiaceae</taxon>
        <taxon>Methanoplanus</taxon>
    </lineage>
</organism>
<gene>
    <name evidence="5" type="ORF">Metlim_1979</name>
</gene>
<protein>
    <submittedName>
        <fullName evidence="5">DEAD/DEAH box helicase domain protein</fullName>
    </submittedName>
</protein>
<keyword evidence="2" id="KW-0067">ATP-binding</keyword>
<dbReference type="PROSITE" id="PS51194">
    <property type="entry name" value="HELICASE_CTER"/>
    <property type="match status" value="1"/>
</dbReference>
<dbReference type="GO" id="GO:0005524">
    <property type="term" value="F:ATP binding"/>
    <property type="evidence" value="ECO:0007669"/>
    <property type="project" value="UniProtKB-KW"/>
</dbReference>
<keyword evidence="5" id="KW-0378">Hydrolase</keyword>
<dbReference type="SUPFAM" id="SSF52540">
    <property type="entry name" value="P-loop containing nucleoside triphosphate hydrolases"/>
    <property type="match status" value="1"/>
</dbReference>
<dbReference type="Pfam" id="PF00270">
    <property type="entry name" value="DEAD"/>
    <property type="match status" value="1"/>
</dbReference>
<keyword evidence="5" id="KW-0347">Helicase</keyword>
<dbReference type="InParanoid" id="H1YZF9"/>
<dbReference type="PANTHER" id="PTHR47962">
    <property type="entry name" value="ATP-DEPENDENT HELICASE LHR-RELATED-RELATED"/>
    <property type="match status" value="1"/>
</dbReference>
<dbReference type="GO" id="GO:0140097">
    <property type="term" value="F:catalytic activity, acting on DNA"/>
    <property type="evidence" value="ECO:0007669"/>
    <property type="project" value="UniProtKB-ARBA"/>
</dbReference>
<dbReference type="InterPro" id="IPR001650">
    <property type="entry name" value="Helicase_C-like"/>
</dbReference>
<dbReference type="InterPro" id="IPR052511">
    <property type="entry name" value="ATP-dep_Helicase"/>
</dbReference>
<dbReference type="Pfam" id="PF00271">
    <property type="entry name" value="Helicase_C"/>
    <property type="match status" value="1"/>
</dbReference>
<name>H1YZF9_9EURY</name>
<dbReference type="PANTHER" id="PTHR47962:SF5">
    <property type="entry name" value="ATP-DEPENDENT HELICASE LHR-RELATED"/>
    <property type="match status" value="1"/>
</dbReference>
<dbReference type="Proteomes" id="UP000005741">
    <property type="component" value="Chromosome"/>
</dbReference>
<feature type="domain" description="Helicase C-terminal" evidence="4">
    <location>
        <begin position="221"/>
        <end position="379"/>
    </location>
</feature>
<dbReference type="GO" id="GO:0004386">
    <property type="term" value="F:helicase activity"/>
    <property type="evidence" value="ECO:0007669"/>
    <property type="project" value="UniProtKB-KW"/>
</dbReference>
<sequence>MTSSLRNFQDEKKLLKRTWNAFFLRYGRMTEIQSITVPVVLKGRNAIIISGTATGKTEAIIAPLCERILRKRLTGLSVLYITPTRALANDLKERLSDTLAQLEITIQIKTGDSPYINWGKLPDIIITTPESLDSMICRHPDALASLKALIIDEVHVIDGTYRGDQLRILIARLKELSGDFSTYAVSATVDCPLAVAGRYMINPEVITTGKDREIISDYCSSVPELCLRIKDEKLKKVLVFCNSRRKTEYIAGEFRKFLNREVFVHHGSLKKSVRNETENCLRNLKEAVCISTSTLETGIDVGDIDAVILADPPKDSFTLVQRIGRSGRRSGKIRMFMLADRMNRQKFEEVVCDYENGSVRFPDYRRDDSVMVQQIFSVLFSNPKGLNREYFYDLFRDFCDSRKTVDLIIDHLTDTGCLNTNGFGLFLSEDMMNLGDSGKIHSNIPDSAGMIVIDVRTEREVGEIYISADNLSVSGNFILAGKIWEIVRTEKFRIFAKAVKKGYGEAGFPLIVNYGSFRKFLPEFLRE</sequence>
<proteinExistence type="predicted"/>
<evidence type="ECO:0000313" key="6">
    <source>
        <dbReference type="Proteomes" id="UP000005741"/>
    </source>
</evidence>
<evidence type="ECO:0000313" key="5">
    <source>
        <dbReference type="EMBL" id="EHQ36068.1"/>
    </source>
</evidence>
<dbReference type="STRING" id="937775.Metlim_1979"/>
<evidence type="ECO:0000259" key="4">
    <source>
        <dbReference type="PROSITE" id="PS51194"/>
    </source>
</evidence>
<evidence type="ECO:0000256" key="1">
    <source>
        <dbReference type="ARBA" id="ARBA00022741"/>
    </source>
</evidence>
<dbReference type="HOGENOM" id="CLU_491454_0_0_2"/>